<dbReference type="NCBIfam" id="TIGR03083">
    <property type="entry name" value="maleylpyruvate isomerase family mycothiol-dependent enzyme"/>
    <property type="match status" value="1"/>
</dbReference>
<dbReference type="NCBIfam" id="TIGR03086">
    <property type="entry name" value="TIGR03086 family metal-binding protein"/>
    <property type="match status" value="1"/>
</dbReference>
<dbReference type="RefSeq" id="WP_239115306.1">
    <property type="nucleotide sequence ID" value="NZ_BAABHH010000003.1"/>
</dbReference>
<evidence type="ECO:0000259" key="1">
    <source>
        <dbReference type="Pfam" id="PF11716"/>
    </source>
</evidence>
<name>A0A8J3PW49_9ACTN</name>
<dbReference type="Proteomes" id="UP000630097">
    <property type="component" value="Unassembled WGS sequence"/>
</dbReference>
<comment type="caution">
    <text evidence="2">The sequence shown here is derived from an EMBL/GenBank/DDBJ whole genome shotgun (WGS) entry which is preliminary data.</text>
</comment>
<dbReference type="InterPro" id="IPR017517">
    <property type="entry name" value="Maleyloyr_isom"/>
</dbReference>
<accession>A0A8J3PW49</accession>
<dbReference type="InterPro" id="IPR017520">
    <property type="entry name" value="CHP03086"/>
</dbReference>
<dbReference type="InterPro" id="IPR024344">
    <property type="entry name" value="MDMPI_metal-binding"/>
</dbReference>
<keyword evidence="3" id="KW-1185">Reference proteome</keyword>
<proteinExistence type="predicted"/>
<sequence>MIDIRDAYRRALDGFGNRLHLVQDDQWELSTPCVDWDVRALVNHMVNENLWAPDLLAGRTIAEVSDTYEREVLGDDAIKAFEVSAQGAVQAVYTEGALTAVTRLSFGDVPGEEYITELFADALIHTWDLARAIGARERLDPELVAACSEWFARAKEGYRQTGVIGDHRDVPEDADPQTRLLAAWGRSG</sequence>
<protein>
    <submittedName>
        <fullName evidence="2">TIGR03086 family protein</fullName>
    </submittedName>
</protein>
<dbReference type="Pfam" id="PF11716">
    <property type="entry name" value="MDMPI_N"/>
    <property type="match status" value="1"/>
</dbReference>
<dbReference type="EMBL" id="BONV01000028">
    <property type="protein sequence ID" value="GIG82170.1"/>
    <property type="molecule type" value="Genomic_DNA"/>
</dbReference>
<evidence type="ECO:0000313" key="2">
    <source>
        <dbReference type="EMBL" id="GIG82170.1"/>
    </source>
</evidence>
<dbReference type="InterPro" id="IPR034660">
    <property type="entry name" value="DinB/YfiT-like"/>
</dbReference>
<dbReference type="SUPFAM" id="SSF109854">
    <property type="entry name" value="DinB/YfiT-like putative metalloenzymes"/>
    <property type="match status" value="1"/>
</dbReference>
<reference evidence="2 3" key="1">
    <citation type="submission" date="2021-01" db="EMBL/GenBank/DDBJ databases">
        <title>Whole genome shotgun sequence of Planotetraspora kaengkrachanensis NBRC 104272.</title>
        <authorList>
            <person name="Komaki H."/>
            <person name="Tamura T."/>
        </authorList>
    </citation>
    <scope>NUCLEOTIDE SEQUENCE [LARGE SCALE GENOMIC DNA]</scope>
    <source>
        <strain evidence="2 3">NBRC 104272</strain>
    </source>
</reference>
<dbReference type="AlphaFoldDB" id="A0A8J3PW49"/>
<dbReference type="GO" id="GO:0046872">
    <property type="term" value="F:metal ion binding"/>
    <property type="evidence" value="ECO:0007669"/>
    <property type="project" value="InterPro"/>
</dbReference>
<feature type="domain" description="Mycothiol-dependent maleylpyruvate isomerase metal-binding" evidence="1">
    <location>
        <begin position="9"/>
        <end position="130"/>
    </location>
</feature>
<gene>
    <name evidence="2" type="ORF">Pka01_52970</name>
</gene>
<organism evidence="2 3">
    <name type="scientific">Planotetraspora kaengkrachanensis</name>
    <dbReference type="NCBI Taxonomy" id="575193"/>
    <lineage>
        <taxon>Bacteria</taxon>
        <taxon>Bacillati</taxon>
        <taxon>Actinomycetota</taxon>
        <taxon>Actinomycetes</taxon>
        <taxon>Streptosporangiales</taxon>
        <taxon>Streptosporangiaceae</taxon>
        <taxon>Planotetraspora</taxon>
    </lineage>
</organism>
<evidence type="ECO:0000313" key="3">
    <source>
        <dbReference type="Proteomes" id="UP000630097"/>
    </source>
</evidence>